<proteinExistence type="predicted"/>
<dbReference type="RefSeq" id="WP_092522256.1">
    <property type="nucleotide sequence ID" value="NZ_FNCI01000001.1"/>
</dbReference>
<accession>A0A1G7N560</accession>
<organism evidence="1 2">
    <name type="scientific">Onishia taeanensis</name>
    <dbReference type="NCBI Taxonomy" id="284577"/>
    <lineage>
        <taxon>Bacteria</taxon>
        <taxon>Pseudomonadati</taxon>
        <taxon>Pseudomonadota</taxon>
        <taxon>Gammaproteobacteria</taxon>
        <taxon>Oceanospirillales</taxon>
        <taxon>Halomonadaceae</taxon>
        <taxon>Onishia</taxon>
    </lineage>
</organism>
<evidence type="ECO:0000313" key="1">
    <source>
        <dbReference type="EMBL" id="SDF69215.1"/>
    </source>
</evidence>
<sequence length="173" mass="19266">MSKRWPTSLERAQREVLPLHLALYHAAREYPGGTKAVAAVHGINATTLQHKLSPTHEHHRANIDDLEAVLAATRDPRILDSLGEIAGGCLWVCPVDRRHASRDDDQRDVLETLASLHERLGEMITSVRTSIEDGVVDEREQAELRLRARRLMETVLVLEHSACHVGEGEACHG</sequence>
<dbReference type="Pfam" id="PF06892">
    <property type="entry name" value="Phage_CP76"/>
    <property type="match status" value="1"/>
</dbReference>
<name>A0A1G7N560_9GAMM</name>
<protein>
    <recommendedName>
        <fullName evidence="3">Phage regulatory protein CII (CP76)</fullName>
    </recommendedName>
</protein>
<dbReference type="InterPro" id="IPR009679">
    <property type="entry name" value="Phage_186_CII-like"/>
</dbReference>
<keyword evidence="2" id="KW-1185">Reference proteome</keyword>
<dbReference type="STRING" id="284577.SAMN05216571_101237"/>
<evidence type="ECO:0008006" key="3">
    <source>
        <dbReference type="Google" id="ProtNLM"/>
    </source>
</evidence>
<dbReference type="Proteomes" id="UP000198641">
    <property type="component" value="Unassembled WGS sequence"/>
</dbReference>
<dbReference type="GO" id="GO:0003677">
    <property type="term" value="F:DNA binding"/>
    <property type="evidence" value="ECO:0007669"/>
    <property type="project" value="InterPro"/>
</dbReference>
<reference evidence="1 2" key="1">
    <citation type="submission" date="2016-10" db="EMBL/GenBank/DDBJ databases">
        <authorList>
            <person name="de Groot N.N."/>
        </authorList>
    </citation>
    <scope>NUCLEOTIDE SEQUENCE [LARGE SCALE GENOMIC DNA]</scope>
    <source>
        <strain evidence="1 2">BH539</strain>
    </source>
</reference>
<dbReference type="EMBL" id="FNCI01000001">
    <property type="protein sequence ID" value="SDF69215.1"/>
    <property type="molecule type" value="Genomic_DNA"/>
</dbReference>
<gene>
    <name evidence="1" type="ORF">SAMN05216571_101237</name>
</gene>
<dbReference type="AlphaFoldDB" id="A0A1G7N560"/>
<evidence type="ECO:0000313" key="2">
    <source>
        <dbReference type="Proteomes" id="UP000198641"/>
    </source>
</evidence>
<dbReference type="OrthoDB" id="6120031at2"/>